<name>A0A437M508_9SPHN</name>
<evidence type="ECO:0000313" key="5">
    <source>
        <dbReference type="Proteomes" id="UP000282971"/>
    </source>
</evidence>
<dbReference type="PANTHER" id="PTHR48106:SF13">
    <property type="entry name" value="QUINONE OXIDOREDUCTASE-RELATED"/>
    <property type="match status" value="1"/>
</dbReference>
<dbReference type="Gene3D" id="3.90.180.10">
    <property type="entry name" value="Medium-chain alcohol dehydrogenases, catalytic domain"/>
    <property type="match status" value="1"/>
</dbReference>
<reference evidence="4 5" key="1">
    <citation type="submission" date="2019-01" db="EMBL/GenBank/DDBJ databases">
        <authorList>
            <person name="Chen W.-M."/>
        </authorList>
    </citation>
    <scope>NUCLEOTIDE SEQUENCE [LARGE SCALE GENOMIC DNA]</scope>
    <source>
        <strain evidence="4 5">CCP-7</strain>
    </source>
</reference>
<comment type="caution">
    <text evidence="4">The sequence shown here is derived from an EMBL/GenBank/DDBJ whole genome shotgun (WGS) entry which is preliminary data.</text>
</comment>
<dbReference type="Proteomes" id="UP000282971">
    <property type="component" value="Unassembled WGS sequence"/>
</dbReference>
<dbReference type="GO" id="GO:0035925">
    <property type="term" value="F:mRNA 3'-UTR AU-rich region binding"/>
    <property type="evidence" value="ECO:0007669"/>
    <property type="project" value="TreeGrafter"/>
</dbReference>
<evidence type="ECO:0000256" key="2">
    <source>
        <dbReference type="ARBA" id="ARBA00023002"/>
    </source>
</evidence>
<dbReference type="FunFam" id="3.40.50.720:FF:000053">
    <property type="entry name" value="Quinone oxidoreductase 1"/>
    <property type="match status" value="1"/>
</dbReference>
<dbReference type="Gene3D" id="3.40.50.720">
    <property type="entry name" value="NAD(P)-binding Rossmann-like Domain"/>
    <property type="match status" value="1"/>
</dbReference>
<keyword evidence="5" id="KW-1185">Reference proteome</keyword>
<proteinExistence type="predicted"/>
<dbReference type="Pfam" id="PF00107">
    <property type="entry name" value="ADH_zinc_N"/>
    <property type="match status" value="1"/>
</dbReference>
<dbReference type="GO" id="GO:0005829">
    <property type="term" value="C:cytosol"/>
    <property type="evidence" value="ECO:0007669"/>
    <property type="project" value="TreeGrafter"/>
</dbReference>
<dbReference type="AlphaFoldDB" id="A0A437M508"/>
<gene>
    <name evidence="4" type="ORF">EOD43_01545</name>
</gene>
<dbReference type="EMBL" id="SACN01000001">
    <property type="protein sequence ID" value="RVT92635.1"/>
    <property type="molecule type" value="Genomic_DNA"/>
</dbReference>
<dbReference type="InterPro" id="IPR011032">
    <property type="entry name" value="GroES-like_sf"/>
</dbReference>
<accession>A0A437M508</accession>
<dbReference type="Pfam" id="PF08240">
    <property type="entry name" value="ADH_N"/>
    <property type="match status" value="1"/>
</dbReference>
<protein>
    <submittedName>
        <fullName evidence="4">Quinone oxidoreductase</fullName>
    </submittedName>
</protein>
<dbReference type="SUPFAM" id="SSF50129">
    <property type="entry name" value="GroES-like"/>
    <property type="match status" value="1"/>
</dbReference>
<feature type="domain" description="Enoyl reductase (ER)" evidence="3">
    <location>
        <begin position="12"/>
        <end position="323"/>
    </location>
</feature>
<dbReference type="InterPro" id="IPR020843">
    <property type="entry name" value="ER"/>
</dbReference>
<dbReference type="InterPro" id="IPR013154">
    <property type="entry name" value="ADH-like_N"/>
</dbReference>
<sequence length="325" mass="33819">MSDWRLSVAAYGGPEAIAREDLGTLRPGPGEVVVRHRAIGINFIDTYHRTGLYPVPLPAGLGVEAAGIVEALGEGVDGFSVGERVAYVTRTPGSYATARTIAAAELISLPDDVDDDLAAAALLKGLTAEALIFRCARIEKGATALVHAAAGGVGQILVQWLHAAGVTVIAHAGSAEKAEIARKMGADHVLHGGFNTLAEDVRALTDGRGVHVSFDGVGAASWTASLDALARRGMMVTFGNASGPVPPFSPLELSRRGSLFVTRPTLFDYIVTPEERQAAADRLFAALADGTVKITIGQRFALGDAADAHRALEARQTTGSTLLIP</sequence>
<dbReference type="GO" id="GO:0070402">
    <property type="term" value="F:NADPH binding"/>
    <property type="evidence" value="ECO:0007669"/>
    <property type="project" value="TreeGrafter"/>
</dbReference>
<keyword evidence="2" id="KW-0560">Oxidoreductase</keyword>
<dbReference type="SUPFAM" id="SSF51735">
    <property type="entry name" value="NAD(P)-binding Rossmann-fold domains"/>
    <property type="match status" value="1"/>
</dbReference>
<evidence type="ECO:0000313" key="4">
    <source>
        <dbReference type="EMBL" id="RVT92635.1"/>
    </source>
</evidence>
<dbReference type="CDD" id="cd05286">
    <property type="entry name" value="QOR2"/>
    <property type="match status" value="1"/>
</dbReference>
<evidence type="ECO:0000256" key="1">
    <source>
        <dbReference type="ARBA" id="ARBA00022857"/>
    </source>
</evidence>
<evidence type="ECO:0000259" key="3">
    <source>
        <dbReference type="SMART" id="SM00829"/>
    </source>
</evidence>
<organism evidence="4 5">
    <name type="scientific">Sphingomonas crocodyli</name>
    <dbReference type="NCBI Taxonomy" id="1979270"/>
    <lineage>
        <taxon>Bacteria</taxon>
        <taxon>Pseudomonadati</taxon>
        <taxon>Pseudomonadota</taxon>
        <taxon>Alphaproteobacteria</taxon>
        <taxon>Sphingomonadales</taxon>
        <taxon>Sphingomonadaceae</taxon>
        <taxon>Sphingomonas</taxon>
    </lineage>
</organism>
<dbReference type="RefSeq" id="WP_127740434.1">
    <property type="nucleotide sequence ID" value="NZ_SACN01000001.1"/>
</dbReference>
<dbReference type="GO" id="GO:0003960">
    <property type="term" value="F:quinone reductase (NADPH) activity"/>
    <property type="evidence" value="ECO:0007669"/>
    <property type="project" value="InterPro"/>
</dbReference>
<keyword evidence="1" id="KW-0521">NADP</keyword>
<dbReference type="PANTHER" id="PTHR48106">
    <property type="entry name" value="QUINONE OXIDOREDUCTASE PIG3-RELATED"/>
    <property type="match status" value="1"/>
</dbReference>
<dbReference type="InterPro" id="IPR013149">
    <property type="entry name" value="ADH-like_C"/>
</dbReference>
<dbReference type="OrthoDB" id="9805883at2"/>
<dbReference type="InterPro" id="IPR036291">
    <property type="entry name" value="NAD(P)-bd_dom_sf"/>
</dbReference>
<dbReference type="InterPro" id="IPR047618">
    <property type="entry name" value="QOR-like"/>
</dbReference>
<dbReference type="SMART" id="SM00829">
    <property type="entry name" value="PKS_ER"/>
    <property type="match status" value="1"/>
</dbReference>